<reference evidence="2" key="1">
    <citation type="submission" date="2022-08" db="UniProtKB">
        <authorList>
            <consortium name="EnsemblMetazoa"/>
        </authorList>
    </citation>
    <scope>IDENTIFICATION</scope>
    <source>
        <strain evidence="2">05x7-T-G4-1.051#20</strain>
    </source>
</reference>
<feature type="transmembrane region" description="Helical" evidence="1">
    <location>
        <begin position="20"/>
        <end position="40"/>
    </location>
</feature>
<proteinExistence type="predicted"/>
<keyword evidence="1" id="KW-0812">Transmembrane</keyword>
<accession>A0A8W8NJJ8</accession>
<dbReference type="Proteomes" id="UP000005408">
    <property type="component" value="Unassembled WGS sequence"/>
</dbReference>
<evidence type="ECO:0000256" key="1">
    <source>
        <dbReference type="SAM" id="Phobius"/>
    </source>
</evidence>
<dbReference type="Gene3D" id="1.20.1250.20">
    <property type="entry name" value="MFS general substrate transporter like domains"/>
    <property type="match status" value="1"/>
</dbReference>
<evidence type="ECO:0000313" key="3">
    <source>
        <dbReference type="Proteomes" id="UP000005408"/>
    </source>
</evidence>
<keyword evidence="3" id="KW-1185">Reference proteome</keyword>
<name>A0A8W8NJJ8_MAGGI</name>
<evidence type="ECO:0008006" key="4">
    <source>
        <dbReference type="Google" id="ProtNLM"/>
    </source>
</evidence>
<dbReference type="SUPFAM" id="SSF103473">
    <property type="entry name" value="MFS general substrate transporter"/>
    <property type="match status" value="1"/>
</dbReference>
<dbReference type="EnsemblMetazoa" id="G6483.1">
    <property type="protein sequence ID" value="G6483.1:cds"/>
    <property type="gene ID" value="G6483"/>
</dbReference>
<sequence>MYITTLELVGKETYPTRLGIVLAATGIANIVGTPIGGYFWDISESYTYSVLSGAGALLLATFIFTWAMIYQRRHGEDSPSRFNEKIDKQARGNSRTRCSVLPWRKNVDLGFAI</sequence>
<keyword evidence="1" id="KW-0472">Membrane</keyword>
<dbReference type="AlphaFoldDB" id="A0A8W8NJJ8"/>
<evidence type="ECO:0000313" key="2">
    <source>
        <dbReference type="EnsemblMetazoa" id="G6483.1:cds"/>
    </source>
</evidence>
<organism evidence="2 3">
    <name type="scientific">Magallana gigas</name>
    <name type="common">Pacific oyster</name>
    <name type="synonym">Crassostrea gigas</name>
    <dbReference type="NCBI Taxonomy" id="29159"/>
    <lineage>
        <taxon>Eukaryota</taxon>
        <taxon>Metazoa</taxon>
        <taxon>Spiralia</taxon>
        <taxon>Lophotrochozoa</taxon>
        <taxon>Mollusca</taxon>
        <taxon>Bivalvia</taxon>
        <taxon>Autobranchia</taxon>
        <taxon>Pteriomorphia</taxon>
        <taxon>Ostreida</taxon>
        <taxon>Ostreoidea</taxon>
        <taxon>Ostreidae</taxon>
        <taxon>Magallana</taxon>
    </lineage>
</organism>
<protein>
    <recommendedName>
        <fullName evidence="4">Major facilitator superfamily (MFS) profile domain-containing protein</fullName>
    </recommendedName>
</protein>
<feature type="transmembrane region" description="Helical" evidence="1">
    <location>
        <begin position="46"/>
        <end position="69"/>
    </location>
</feature>
<keyword evidence="1" id="KW-1133">Transmembrane helix</keyword>
<dbReference type="InterPro" id="IPR036259">
    <property type="entry name" value="MFS_trans_sf"/>
</dbReference>